<dbReference type="EMBL" id="LAZR01002325">
    <property type="protein sequence ID" value="KKN31475.1"/>
    <property type="molecule type" value="Genomic_DNA"/>
</dbReference>
<name>A0A0F9PI19_9ZZZZ</name>
<sequence>MKVYLDDIRTPSYHEEGVEWRHWIVVRTVDNFARLVRTGLVTEVSVDYVLEHSDPNYTGVDALRELLRYCVDHPGYAPHIRIHSAHDEGIKLMQEMCDKIAQLYNLVE</sequence>
<evidence type="ECO:0000313" key="2">
    <source>
        <dbReference type="EMBL" id="KKN31475.1"/>
    </source>
</evidence>
<dbReference type="Pfam" id="PF20274">
    <property type="entry name" value="cREC_REC"/>
    <property type="match status" value="1"/>
</dbReference>
<protein>
    <recommendedName>
        <fullName evidence="1">Cyclic-phosphate processing Receiver domain-containing protein</fullName>
    </recommendedName>
</protein>
<feature type="domain" description="Cyclic-phosphate processing Receiver" evidence="1">
    <location>
        <begin position="1"/>
        <end position="98"/>
    </location>
</feature>
<accession>A0A0F9PI19</accession>
<proteinExistence type="predicted"/>
<reference evidence="2" key="1">
    <citation type="journal article" date="2015" name="Nature">
        <title>Complex archaea that bridge the gap between prokaryotes and eukaryotes.</title>
        <authorList>
            <person name="Spang A."/>
            <person name="Saw J.H."/>
            <person name="Jorgensen S.L."/>
            <person name="Zaremba-Niedzwiedzka K."/>
            <person name="Martijn J."/>
            <person name="Lind A.E."/>
            <person name="van Eijk R."/>
            <person name="Schleper C."/>
            <person name="Guy L."/>
            <person name="Ettema T.J."/>
        </authorList>
    </citation>
    <scope>NUCLEOTIDE SEQUENCE</scope>
</reference>
<comment type="caution">
    <text evidence="2">The sequence shown here is derived from an EMBL/GenBank/DDBJ whole genome shotgun (WGS) entry which is preliminary data.</text>
</comment>
<dbReference type="AlphaFoldDB" id="A0A0F9PI19"/>
<gene>
    <name evidence="2" type="ORF">LCGC14_0823480</name>
</gene>
<dbReference type="InterPro" id="IPR046909">
    <property type="entry name" value="cREC_REC"/>
</dbReference>
<evidence type="ECO:0000259" key="1">
    <source>
        <dbReference type="Pfam" id="PF20274"/>
    </source>
</evidence>
<organism evidence="2">
    <name type="scientific">marine sediment metagenome</name>
    <dbReference type="NCBI Taxonomy" id="412755"/>
    <lineage>
        <taxon>unclassified sequences</taxon>
        <taxon>metagenomes</taxon>
        <taxon>ecological metagenomes</taxon>
    </lineage>
</organism>